<dbReference type="AlphaFoldDB" id="A0A5C5WXG6"/>
<feature type="signal peptide" evidence="2">
    <location>
        <begin position="1"/>
        <end position="31"/>
    </location>
</feature>
<gene>
    <name evidence="3" type="ORF">CA85_48480</name>
</gene>
<feature type="region of interest" description="Disordered" evidence="1">
    <location>
        <begin position="33"/>
        <end position="64"/>
    </location>
</feature>
<protein>
    <recommendedName>
        <fullName evidence="5">Secreted protein</fullName>
    </recommendedName>
</protein>
<dbReference type="Proteomes" id="UP000318053">
    <property type="component" value="Unassembled WGS sequence"/>
</dbReference>
<evidence type="ECO:0000313" key="4">
    <source>
        <dbReference type="Proteomes" id="UP000318053"/>
    </source>
</evidence>
<evidence type="ECO:0008006" key="5">
    <source>
        <dbReference type="Google" id="ProtNLM"/>
    </source>
</evidence>
<evidence type="ECO:0000256" key="1">
    <source>
        <dbReference type="SAM" id="MobiDB-lite"/>
    </source>
</evidence>
<name>A0A5C5WXG6_9BACT</name>
<evidence type="ECO:0000313" key="3">
    <source>
        <dbReference type="EMBL" id="TWT55654.1"/>
    </source>
</evidence>
<accession>A0A5C5WXG6</accession>
<keyword evidence="2" id="KW-0732">Signal</keyword>
<reference evidence="3 4" key="1">
    <citation type="submission" date="2019-02" db="EMBL/GenBank/DDBJ databases">
        <title>Deep-cultivation of Planctomycetes and their phenomic and genomic characterization uncovers novel biology.</title>
        <authorList>
            <person name="Wiegand S."/>
            <person name="Jogler M."/>
            <person name="Boedeker C."/>
            <person name="Pinto D."/>
            <person name="Vollmers J."/>
            <person name="Rivas-Marin E."/>
            <person name="Kohn T."/>
            <person name="Peeters S.H."/>
            <person name="Heuer A."/>
            <person name="Rast P."/>
            <person name="Oberbeckmann S."/>
            <person name="Bunk B."/>
            <person name="Jeske O."/>
            <person name="Meyerdierks A."/>
            <person name="Storesund J.E."/>
            <person name="Kallscheuer N."/>
            <person name="Luecker S."/>
            <person name="Lage O.M."/>
            <person name="Pohl T."/>
            <person name="Merkel B.J."/>
            <person name="Hornburger P."/>
            <person name="Mueller R.-W."/>
            <person name="Bruemmer F."/>
            <person name="Labrenz M."/>
            <person name="Spormann A.M."/>
            <person name="Op Den Camp H."/>
            <person name="Overmann J."/>
            <person name="Amann R."/>
            <person name="Jetten M.S.M."/>
            <person name="Mascher T."/>
            <person name="Medema M.H."/>
            <person name="Devos D.P."/>
            <person name="Kaster A.-K."/>
            <person name="Ovreas L."/>
            <person name="Rohde M."/>
            <person name="Galperin M.Y."/>
            <person name="Jogler C."/>
        </authorList>
    </citation>
    <scope>NUCLEOTIDE SEQUENCE [LARGE SCALE GENOMIC DNA]</scope>
    <source>
        <strain evidence="3 4">CA85</strain>
    </source>
</reference>
<organism evidence="3 4">
    <name type="scientific">Allorhodopirellula solitaria</name>
    <dbReference type="NCBI Taxonomy" id="2527987"/>
    <lineage>
        <taxon>Bacteria</taxon>
        <taxon>Pseudomonadati</taxon>
        <taxon>Planctomycetota</taxon>
        <taxon>Planctomycetia</taxon>
        <taxon>Pirellulales</taxon>
        <taxon>Pirellulaceae</taxon>
        <taxon>Allorhodopirellula</taxon>
    </lineage>
</organism>
<evidence type="ECO:0000256" key="2">
    <source>
        <dbReference type="SAM" id="SignalP"/>
    </source>
</evidence>
<dbReference type="OrthoDB" id="9991221at2"/>
<dbReference type="RefSeq" id="WP_146393656.1">
    <property type="nucleotide sequence ID" value="NZ_SJPK01000023.1"/>
</dbReference>
<proteinExistence type="predicted"/>
<keyword evidence="4" id="KW-1185">Reference proteome</keyword>
<comment type="caution">
    <text evidence="3">The sequence shown here is derived from an EMBL/GenBank/DDBJ whole genome shotgun (WGS) entry which is preliminary data.</text>
</comment>
<dbReference type="EMBL" id="SJPK01000023">
    <property type="protein sequence ID" value="TWT55654.1"/>
    <property type="molecule type" value="Genomic_DNA"/>
</dbReference>
<sequence length="64" mass="6757" precursor="true">MKTLTIHHAIRTCSLPLALMLFVAASMVPMAGCGPDNSTEKLEPVEMSPEQMAEEAAPVEDSGA</sequence>
<feature type="chain" id="PRO_5022851649" description="Secreted protein" evidence="2">
    <location>
        <begin position="32"/>
        <end position="64"/>
    </location>
</feature>